<protein>
    <submittedName>
        <fullName evidence="1">CAZy families GH1 protein</fullName>
    </submittedName>
</protein>
<dbReference type="EMBL" id="KF119003">
    <property type="protein sequence ID" value="AIA86268.1"/>
    <property type="molecule type" value="Genomic_DNA"/>
</dbReference>
<organism evidence="1">
    <name type="scientific">uncultured Listeria sp</name>
    <dbReference type="NCBI Taxonomy" id="592375"/>
    <lineage>
        <taxon>Bacteria</taxon>
        <taxon>Bacillati</taxon>
        <taxon>Bacillota</taxon>
        <taxon>Bacilli</taxon>
        <taxon>Bacillales</taxon>
        <taxon>Listeriaceae</taxon>
        <taxon>Listeria</taxon>
        <taxon>environmental samples</taxon>
    </lineage>
</organism>
<dbReference type="Pfam" id="PF00232">
    <property type="entry name" value="Glyco_hydro_1"/>
    <property type="match status" value="1"/>
</dbReference>
<name>A0A060BPK6_9LIST</name>
<proteinExistence type="predicted"/>
<dbReference type="GO" id="GO:0005975">
    <property type="term" value="P:carbohydrate metabolic process"/>
    <property type="evidence" value="ECO:0007669"/>
    <property type="project" value="InterPro"/>
</dbReference>
<dbReference type="SUPFAM" id="SSF51445">
    <property type="entry name" value="(Trans)glycosidases"/>
    <property type="match status" value="1"/>
</dbReference>
<dbReference type="AlphaFoldDB" id="A0A060BPK6"/>
<accession>A0A060BPK6</accession>
<dbReference type="InterPro" id="IPR017853">
    <property type="entry name" value="GH"/>
</dbReference>
<evidence type="ECO:0000313" key="1">
    <source>
        <dbReference type="EMBL" id="AIA86268.1"/>
    </source>
</evidence>
<dbReference type="Gene3D" id="3.20.20.80">
    <property type="entry name" value="Glycosidases"/>
    <property type="match status" value="1"/>
</dbReference>
<dbReference type="GO" id="GO:0004553">
    <property type="term" value="F:hydrolase activity, hydrolyzing O-glycosyl compounds"/>
    <property type="evidence" value="ECO:0007669"/>
    <property type="project" value="InterPro"/>
</dbReference>
<reference evidence="1" key="1">
    <citation type="journal article" date="2013" name="Environ. Microbiol.">
        <title>Seasonally variable intestinal metagenomes of the red palm weevil (Rhynchophorus ferrugineus).</title>
        <authorList>
            <person name="Jia S."/>
            <person name="Zhang X."/>
            <person name="Zhang G."/>
            <person name="Yin A."/>
            <person name="Zhang S."/>
            <person name="Li F."/>
            <person name="Wang L."/>
            <person name="Zhao D."/>
            <person name="Yun Q."/>
            <person name="Tala"/>
            <person name="Wang J."/>
            <person name="Sun G."/>
            <person name="Baabdullah M."/>
            <person name="Yu X."/>
            <person name="Hu S."/>
            <person name="Al-Mssallem I.S."/>
            <person name="Yu J."/>
        </authorList>
    </citation>
    <scope>NUCLEOTIDE SEQUENCE</scope>
</reference>
<dbReference type="InterPro" id="IPR001360">
    <property type="entry name" value="Glyco_hydro_1"/>
</dbReference>
<sequence>MKKAVAAGVDLMGYTSWGPIDLVSAATSQMSKRYGLFMLMRMIKDMDRIIVIGKYFFFLVPSQVITT</sequence>